<evidence type="ECO:0000259" key="12">
    <source>
        <dbReference type="Pfam" id="PF07715"/>
    </source>
</evidence>
<keyword evidence="6 8" id="KW-0472">Membrane</keyword>
<keyword evidence="5 9" id="KW-0798">TonB box</keyword>
<evidence type="ECO:0000256" key="3">
    <source>
        <dbReference type="ARBA" id="ARBA00022452"/>
    </source>
</evidence>
<accession>A0A840A0C9</accession>
<keyword evidence="13" id="KW-0675">Receptor</keyword>
<dbReference type="AlphaFoldDB" id="A0A840A0C9"/>
<evidence type="ECO:0000256" key="5">
    <source>
        <dbReference type="ARBA" id="ARBA00023077"/>
    </source>
</evidence>
<dbReference type="PANTHER" id="PTHR47234">
    <property type="match status" value="1"/>
</dbReference>
<dbReference type="Proteomes" id="UP000530564">
    <property type="component" value="Unassembled WGS sequence"/>
</dbReference>
<dbReference type="Pfam" id="PF07715">
    <property type="entry name" value="Plug"/>
    <property type="match status" value="1"/>
</dbReference>
<gene>
    <name evidence="13" type="ORF">GGQ61_003058</name>
</gene>
<dbReference type="InterPro" id="IPR037066">
    <property type="entry name" value="Plug_dom_sf"/>
</dbReference>
<organism evidence="13 14">
    <name type="scientific">Phenylobacterium haematophilum</name>
    <dbReference type="NCBI Taxonomy" id="98513"/>
    <lineage>
        <taxon>Bacteria</taxon>
        <taxon>Pseudomonadati</taxon>
        <taxon>Pseudomonadota</taxon>
        <taxon>Alphaproteobacteria</taxon>
        <taxon>Caulobacterales</taxon>
        <taxon>Caulobacteraceae</taxon>
        <taxon>Phenylobacterium</taxon>
    </lineage>
</organism>
<evidence type="ECO:0000256" key="4">
    <source>
        <dbReference type="ARBA" id="ARBA00022692"/>
    </source>
</evidence>
<evidence type="ECO:0000256" key="9">
    <source>
        <dbReference type="RuleBase" id="RU003357"/>
    </source>
</evidence>
<keyword evidence="4 8" id="KW-0812">Transmembrane</keyword>
<keyword evidence="7 8" id="KW-0998">Cell outer membrane</keyword>
<dbReference type="EMBL" id="JACIDK010000004">
    <property type="protein sequence ID" value="MBB3892325.1"/>
    <property type="molecule type" value="Genomic_DNA"/>
</dbReference>
<evidence type="ECO:0000256" key="8">
    <source>
        <dbReference type="PROSITE-ProRule" id="PRU01360"/>
    </source>
</evidence>
<feature type="domain" description="TonB-dependent receptor plug" evidence="12">
    <location>
        <begin position="50"/>
        <end position="162"/>
    </location>
</feature>
<keyword evidence="10" id="KW-0732">Signal</keyword>
<protein>
    <submittedName>
        <fullName evidence="13">Iron complex outermembrane receptor protein</fullName>
    </submittedName>
</protein>
<dbReference type="Gene3D" id="2.170.130.10">
    <property type="entry name" value="TonB-dependent receptor, plug domain"/>
    <property type="match status" value="1"/>
</dbReference>
<dbReference type="Pfam" id="PF00593">
    <property type="entry name" value="TonB_dep_Rec_b-barrel"/>
    <property type="match status" value="1"/>
</dbReference>
<dbReference type="InterPro" id="IPR012910">
    <property type="entry name" value="Plug_dom"/>
</dbReference>
<keyword evidence="14" id="KW-1185">Reference proteome</keyword>
<evidence type="ECO:0000256" key="2">
    <source>
        <dbReference type="ARBA" id="ARBA00022448"/>
    </source>
</evidence>
<proteinExistence type="inferred from homology"/>
<sequence>MLHCRYLAGASSLALLAVLGLAGPASAQDEATAVEEVVVTGSFIAGTPENAALPVNVIGQDEMQKQGSPSTVDLLKSIPAVSGVLGEANQYAAAQSTGVGNVNLRGLGAERTLVLMNGRRMAISPGAIYVDTNMIPTAAIGRVEVLKDGAAATYGSDAVAGVVNFITRKNFSGLEVAGNYSYIDGTDGDYTVSAAYGWQGDNADILLTAGYRKRTPLPVTERDFAMRSLTDNPQGGWSSFGNPGLYLTSANGGVTYTNPLLDPACATISGPATSTGCQFQFIGFNNLIEEEEHWQLYGEINFDLTEKTKFHAEVLYAAHDVPQEHSSPSYPPNNYPTSALTGKIQPNGFFIPAANPGLQALLGQMTPAQAAAAANGLFTTVAWRPIGVGGNDLFGGGAKHDRRYFETYRLSAGLKGEFDFGGGIGWDAAVTYMDSNSDVATSDILVGKLQRAMMGFGGANCQGTTPGANGCLWFNPFSTGVEGNVIDGRTNPGYVASTANSREVLDYIFGEYGYKQRSRMFTADLVFNGEVGSVDFGAGPLAWAAGAQYRWSGVERQNNDDTNIAVSPCADSSVNPGATCVAQNGPFSFFGALADYDLDYSVGAAFVEAQMPFTDSLTGTLAIRYEDYGGNIGATTNPKVALKWQATDWLAFRVSAGSTFRAPPQTQIAPTATTNLSYTTAAGGYRAYDLWGNPNLEPEKAKTLNLGALFDFGDFRASVDYWSFDFEGPIRSESGSQIVNAIFPNGSAGANNCGNPAYAALQNRISFTGACSAANINRVRHYFVNGPDVKTSGIDLSANYTARDVFGGDMNFGADVTYVIEYVVAQNTIEGIVTAKETDYVGTMDYLGYGSQPQWKGSAFAEYNRGDHNLRWTVRYVDNMVDTRGGSSTFATNQNGRKIDAFITHDLAYRVFLPWDTTLTASVINVLDEDPPFARLDLSYDPFTANPLGRYYKLGVTKKF</sequence>
<keyword evidence="2 8" id="KW-0813">Transport</keyword>
<comment type="caution">
    <text evidence="13">The sequence shown here is derived from an EMBL/GenBank/DDBJ whole genome shotgun (WGS) entry which is preliminary data.</text>
</comment>
<dbReference type="PROSITE" id="PS52016">
    <property type="entry name" value="TONB_DEPENDENT_REC_3"/>
    <property type="match status" value="1"/>
</dbReference>
<dbReference type="InterPro" id="IPR039426">
    <property type="entry name" value="TonB-dep_rcpt-like"/>
</dbReference>
<feature type="signal peptide" evidence="10">
    <location>
        <begin position="1"/>
        <end position="27"/>
    </location>
</feature>
<evidence type="ECO:0000313" key="14">
    <source>
        <dbReference type="Proteomes" id="UP000530564"/>
    </source>
</evidence>
<dbReference type="InterPro" id="IPR000531">
    <property type="entry name" value="Beta-barrel_TonB"/>
</dbReference>
<dbReference type="GO" id="GO:0009279">
    <property type="term" value="C:cell outer membrane"/>
    <property type="evidence" value="ECO:0007669"/>
    <property type="project" value="UniProtKB-SubCell"/>
</dbReference>
<evidence type="ECO:0000256" key="7">
    <source>
        <dbReference type="ARBA" id="ARBA00023237"/>
    </source>
</evidence>
<dbReference type="CDD" id="cd01347">
    <property type="entry name" value="ligand_gated_channel"/>
    <property type="match status" value="1"/>
</dbReference>
<dbReference type="SUPFAM" id="SSF56935">
    <property type="entry name" value="Porins"/>
    <property type="match status" value="1"/>
</dbReference>
<evidence type="ECO:0000256" key="10">
    <source>
        <dbReference type="SAM" id="SignalP"/>
    </source>
</evidence>
<dbReference type="RefSeq" id="WP_183774366.1">
    <property type="nucleotide sequence ID" value="NZ_JACIDK010000004.1"/>
</dbReference>
<dbReference type="Gene3D" id="2.40.170.20">
    <property type="entry name" value="TonB-dependent receptor, beta-barrel domain"/>
    <property type="match status" value="1"/>
</dbReference>
<evidence type="ECO:0000256" key="1">
    <source>
        <dbReference type="ARBA" id="ARBA00004571"/>
    </source>
</evidence>
<evidence type="ECO:0000313" key="13">
    <source>
        <dbReference type="EMBL" id="MBB3892325.1"/>
    </source>
</evidence>
<evidence type="ECO:0000259" key="11">
    <source>
        <dbReference type="Pfam" id="PF00593"/>
    </source>
</evidence>
<reference evidence="13 14" key="1">
    <citation type="submission" date="2020-08" db="EMBL/GenBank/DDBJ databases">
        <title>Genomic Encyclopedia of Type Strains, Phase IV (KMG-IV): sequencing the most valuable type-strain genomes for metagenomic binning, comparative biology and taxonomic classification.</title>
        <authorList>
            <person name="Goeker M."/>
        </authorList>
    </citation>
    <scope>NUCLEOTIDE SEQUENCE [LARGE SCALE GENOMIC DNA]</scope>
    <source>
        <strain evidence="13 14">DSM 21793</strain>
    </source>
</reference>
<evidence type="ECO:0000256" key="6">
    <source>
        <dbReference type="ARBA" id="ARBA00023136"/>
    </source>
</evidence>
<name>A0A840A0C9_9CAUL</name>
<feature type="domain" description="TonB-dependent receptor-like beta-barrel" evidence="11">
    <location>
        <begin position="392"/>
        <end position="926"/>
    </location>
</feature>
<dbReference type="InterPro" id="IPR036942">
    <property type="entry name" value="Beta-barrel_TonB_sf"/>
</dbReference>
<comment type="similarity">
    <text evidence="8 9">Belongs to the TonB-dependent receptor family.</text>
</comment>
<keyword evidence="3 8" id="KW-1134">Transmembrane beta strand</keyword>
<dbReference type="PANTHER" id="PTHR47234:SF2">
    <property type="entry name" value="TONB-DEPENDENT RECEPTOR"/>
    <property type="match status" value="1"/>
</dbReference>
<comment type="subcellular location">
    <subcellularLocation>
        <location evidence="1 8">Cell outer membrane</location>
        <topology evidence="1 8">Multi-pass membrane protein</topology>
    </subcellularLocation>
</comment>
<feature type="chain" id="PRO_5032829465" evidence="10">
    <location>
        <begin position="28"/>
        <end position="960"/>
    </location>
</feature>